<evidence type="ECO:0000256" key="1">
    <source>
        <dbReference type="ARBA" id="ARBA00004430"/>
    </source>
</evidence>
<comment type="subcellular location">
    <subcellularLocation>
        <location evidence="1">Cytoplasm</location>
        <location evidence="1">Cytoskeleton</location>
        <location evidence="1">Cilium axoneme</location>
    </subcellularLocation>
</comment>
<sequence length="585" mass="65924">MIIGLAAITREIVIACRQIGQAVSETYAAFIASTILNPASGTFYVDKGLDETEARALVEAAVRKIFSRNNPALETLRLQAVYDSAFLDESRRLMKEARQREEQQSALTSEISEAFIDSATKTVADDFDNLAALYRKVFHLLLLKCGAIEQATQPKNAAIEREVAAALESVFPRVGLRPFIALSPAERVAQLSELASIVLGIRLYNQKIRKGGAGLRPLDDKVLEDGSELEGLLRSETDTVSAVCSSYSDVVLYAPLLKDKLDAPKLDKLRKELAYCRQLLAYLVSLQDDLASARQKLQTAHTELEEELARVDASVADKQTVPKEIVYPMFDNAARLYQTAIASLQWLQSRRTLFERLRNHRNEYFPSPAQELVESARAAKANNSPETIPLPDEPPLGFVPEEGTVQDVEEPVLITEDNTQDFLHLPLDFQGRFCVFHHDKAKDEFLARPERYFIGIRSSLLNILQRAADVDGAVLAMPLQADAATITPTHFVEKHRDRTYEWNEWELRKQALQWADIRGRSTKDSQTVLSNFRRENETQVWLKKHEATSTPQEVGTNPPVMKRYLRGLRGEYNLKPRIVDICFEL</sequence>
<gene>
    <name evidence="10" type="ORF">Cvel_2544</name>
</gene>
<keyword evidence="7" id="KW-0206">Cytoskeleton</keyword>
<keyword evidence="9" id="KW-0175">Coiled coil</keyword>
<keyword evidence="4" id="KW-0963">Cytoplasm</keyword>
<dbReference type="InterPro" id="IPR021897">
    <property type="entry name" value="FAP206"/>
</dbReference>
<keyword evidence="8" id="KW-0966">Cell projection</keyword>
<evidence type="ECO:0000256" key="3">
    <source>
        <dbReference type="ARBA" id="ARBA00021602"/>
    </source>
</evidence>
<dbReference type="EMBL" id="CDMZ01000011">
    <property type="protein sequence ID" value="CEM04429.1"/>
    <property type="molecule type" value="Genomic_DNA"/>
</dbReference>
<protein>
    <recommendedName>
        <fullName evidence="3">Cilia- and flagella-associated protein 206</fullName>
    </recommendedName>
</protein>
<keyword evidence="5" id="KW-0970">Cilium biogenesis/degradation</keyword>
<dbReference type="GO" id="GO:0036064">
    <property type="term" value="C:ciliary basal body"/>
    <property type="evidence" value="ECO:0007669"/>
    <property type="project" value="TreeGrafter"/>
</dbReference>
<dbReference type="VEuPathDB" id="CryptoDB:Cvel_2544"/>
<dbReference type="GO" id="GO:0005930">
    <property type="term" value="C:axoneme"/>
    <property type="evidence" value="ECO:0007669"/>
    <property type="project" value="UniProtKB-SubCell"/>
</dbReference>
<dbReference type="Pfam" id="PF12018">
    <property type="entry name" value="FAP206"/>
    <property type="match status" value="1"/>
</dbReference>
<dbReference type="PhylomeDB" id="A0A0G4EZJ4"/>
<organism evidence="10">
    <name type="scientific">Chromera velia CCMP2878</name>
    <dbReference type="NCBI Taxonomy" id="1169474"/>
    <lineage>
        <taxon>Eukaryota</taxon>
        <taxon>Sar</taxon>
        <taxon>Alveolata</taxon>
        <taxon>Colpodellida</taxon>
        <taxon>Chromeraceae</taxon>
        <taxon>Chromera</taxon>
    </lineage>
</organism>
<dbReference type="GO" id="GO:0030030">
    <property type="term" value="P:cell projection organization"/>
    <property type="evidence" value="ECO:0007669"/>
    <property type="project" value="UniProtKB-KW"/>
</dbReference>
<dbReference type="PANTHER" id="PTHR21442:SF0">
    <property type="entry name" value="CILIA- AND FLAGELLA-ASSOCIATED PROTEIN 206"/>
    <property type="match status" value="1"/>
</dbReference>
<evidence type="ECO:0000256" key="2">
    <source>
        <dbReference type="ARBA" id="ARBA00010500"/>
    </source>
</evidence>
<evidence type="ECO:0000256" key="9">
    <source>
        <dbReference type="SAM" id="Coils"/>
    </source>
</evidence>
<proteinExistence type="inferred from homology"/>
<reference evidence="10" key="1">
    <citation type="submission" date="2014-11" db="EMBL/GenBank/DDBJ databases">
        <authorList>
            <person name="Otto D Thomas"/>
            <person name="Naeem Raeece"/>
        </authorList>
    </citation>
    <scope>NUCLEOTIDE SEQUENCE</scope>
</reference>
<comment type="similarity">
    <text evidence="2">Belongs to the CFAP206 family.</text>
</comment>
<dbReference type="AlphaFoldDB" id="A0A0G4EZJ4"/>
<keyword evidence="6" id="KW-0969">Cilium</keyword>
<accession>A0A0G4EZJ4</accession>
<name>A0A0G4EZJ4_9ALVE</name>
<evidence type="ECO:0000256" key="7">
    <source>
        <dbReference type="ARBA" id="ARBA00023212"/>
    </source>
</evidence>
<evidence type="ECO:0000256" key="4">
    <source>
        <dbReference type="ARBA" id="ARBA00022490"/>
    </source>
</evidence>
<dbReference type="PANTHER" id="PTHR21442">
    <property type="entry name" value="CILIA- AND FLAGELLA-ASSOCIATED PROTEIN 206"/>
    <property type="match status" value="1"/>
</dbReference>
<evidence type="ECO:0000313" key="10">
    <source>
        <dbReference type="EMBL" id="CEM04429.1"/>
    </source>
</evidence>
<evidence type="ECO:0000256" key="8">
    <source>
        <dbReference type="ARBA" id="ARBA00023273"/>
    </source>
</evidence>
<dbReference type="GO" id="GO:0003356">
    <property type="term" value="P:regulation of cilium beat frequency"/>
    <property type="evidence" value="ECO:0007669"/>
    <property type="project" value="TreeGrafter"/>
</dbReference>
<evidence type="ECO:0000256" key="5">
    <source>
        <dbReference type="ARBA" id="ARBA00022794"/>
    </source>
</evidence>
<evidence type="ECO:0000256" key="6">
    <source>
        <dbReference type="ARBA" id="ARBA00023069"/>
    </source>
</evidence>
<feature type="coiled-coil region" evidence="9">
    <location>
        <begin position="283"/>
        <end position="314"/>
    </location>
</feature>